<keyword evidence="6" id="KW-0206">Cytoskeleton</keyword>
<evidence type="ECO:0000256" key="3">
    <source>
        <dbReference type="ARBA" id="ARBA00022490"/>
    </source>
</evidence>
<gene>
    <name evidence="8" type="ORF">NP493_113g01019</name>
</gene>
<keyword evidence="5" id="KW-0009">Actin-binding</keyword>
<dbReference type="AlphaFoldDB" id="A0AAD9UH06"/>
<evidence type="ECO:0000256" key="5">
    <source>
        <dbReference type="ARBA" id="ARBA00023203"/>
    </source>
</evidence>
<dbReference type="InterPro" id="IPR011705">
    <property type="entry name" value="BACK"/>
</dbReference>
<keyword evidence="2" id="KW-0880">Kelch repeat</keyword>
<dbReference type="FunFam" id="1.25.40.420:FF:000001">
    <property type="entry name" value="Kelch-like family member 12"/>
    <property type="match status" value="1"/>
</dbReference>
<dbReference type="InterPro" id="IPR017096">
    <property type="entry name" value="BTB-kelch_protein"/>
</dbReference>
<feature type="domain" description="BTB" evidence="7">
    <location>
        <begin position="49"/>
        <end position="116"/>
    </location>
</feature>
<evidence type="ECO:0000256" key="1">
    <source>
        <dbReference type="ARBA" id="ARBA00004245"/>
    </source>
</evidence>
<dbReference type="PANTHER" id="PTHR24412">
    <property type="entry name" value="KELCH PROTEIN"/>
    <property type="match status" value="1"/>
</dbReference>
<sequence>MEDDQQQGSSTPMGMDTFQQFEKPPYKHQNHADKAFDMLSSLRRQRMLCDVLVVAGDIEISAHRAVLASCSPYFYAMFTGELTESKADRVVLQEIDGRALMLLVDFIYTAEVSVTEDNVQMLLPAANILQLVEVRDACCEFLQSQLHPSNCLGIRAFADLHACQQLQQYAQAYTEQHFSEVVQNEEFLNLTAAQVCQLISSDQLTVTSEEQVFESVMQWVRRDLVTRQQFVSELVEHVRLPLLSQEFLVQRVEEEQLIKSNSECKDYLIEAMKYHLLRPQQKLVYKTPRTKPRTPLGLPKVLLVIGGQAPKAIRSVECYDFKEDKWAQVADMPSRRCRCGVTVINGLVYAVGGFNGSLRVRTVDVYDPTKDVWSCVTTMEARRSTLGTAVLNGLIYAVGGFDGSSGLNTVECYNPRVNEWRLVAPMSTRRSSVGVGVVASLLYAVGGYDGASRHCLSTVECYNPDTDTWTPVAEMSCRRSGAGVGVLEGHLYAVGGHDGPLVRKSVEMYDPELNKWSPVADMHLCRRNAGVVAHDGLLYVVGGDDGSSNLGSVEFYNHKLDTWNVLNTSMMTGRSYGGVCIIDKPL</sequence>
<dbReference type="CDD" id="cd18235">
    <property type="entry name" value="BTB_POZ_KLHL2-like"/>
    <property type="match status" value="1"/>
</dbReference>
<dbReference type="EMBL" id="JAODUO010000112">
    <property type="protein sequence ID" value="KAK2189204.1"/>
    <property type="molecule type" value="Genomic_DNA"/>
</dbReference>
<evidence type="ECO:0000256" key="6">
    <source>
        <dbReference type="ARBA" id="ARBA00023212"/>
    </source>
</evidence>
<dbReference type="GO" id="GO:0003779">
    <property type="term" value="F:actin binding"/>
    <property type="evidence" value="ECO:0007669"/>
    <property type="project" value="UniProtKB-KW"/>
</dbReference>
<dbReference type="InterPro" id="IPR000210">
    <property type="entry name" value="BTB/POZ_dom"/>
</dbReference>
<proteinExistence type="predicted"/>
<dbReference type="Pfam" id="PF07707">
    <property type="entry name" value="BACK"/>
    <property type="match status" value="1"/>
</dbReference>
<dbReference type="PIRSF" id="PIRSF037037">
    <property type="entry name" value="Kelch-like_protein_gigaxonin"/>
    <property type="match status" value="1"/>
</dbReference>
<dbReference type="SUPFAM" id="SSF50965">
    <property type="entry name" value="Galactose oxidase, central domain"/>
    <property type="match status" value="1"/>
</dbReference>
<dbReference type="Pfam" id="PF00651">
    <property type="entry name" value="BTB"/>
    <property type="match status" value="1"/>
</dbReference>
<dbReference type="SMART" id="SM00612">
    <property type="entry name" value="Kelch"/>
    <property type="match status" value="6"/>
</dbReference>
<keyword evidence="9" id="KW-1185">Reference proteome</keyword>
<evidence type="ECO:0000313" key="8">
    <source>
        <dbReference type="EMBL" id="KAK2189204.1"/>
    </source>
</evidence>
<dbReference type="SMART" id="SM00225">
    <property type="entry name" value="BTB"/>
    <property type="match status" value="1"/>
</dbReference>
<name>A0AAD9UH06_RIDPI</name>
<protein>
    <recommendedName>
        <fullName evidence="7">BTB domain-containing protein</fullName>
    </recommendedName>
</protein>
<dbReference type="InterPro" id="IPR015915">
    <property type="entry name" value="Kelch-typ_b-propeller"/>
</dbReference>
<dbReference type="SMART" id="SM00875">
    <property type="entry name" value="BACK"/>
    <property type="match status" value="1"/>
</dbReference>
<dbReference type="GO" id="GO:0005856">
    <property type="term" value="C:cytoskeleton"/>
    <property type="evidence" value="ECO:0007669"/>
    <property type="project" value="UniProtKB-SubCell"/>
</dbReference>
<evidence type="ECO:0000313" key="9">
    <source>
        <dbReference type="Proteomes" id="UP001209878"/>
    </source>
</evidence>
<dbReference type="Pfam" id="PF01344">
    <property type="entry name" value="Kelch_1"/>
    <property type="match status" value="6"/>
</dbReference>
<dbReference type="Gene3D" id="2.120.10.80">
    <property type="entry name" value="Kelch-type beta propeller"/>
    <property type="match status" value="1"/>
</dbReference>
<comment type="subcellular location">
    <subcellularLocation>
        <location evidence="1">Cytoplasm</location>
        <location evidence="1">Cytoskeleton</location>
    </subcellularLocation>
</comment>
<organism evidence="8 9">
    <name type="scientific">Ridgeia piscesae</name>
    <name type="common">Tubeworm</name>
    <dbReference type="NCBI Taxonomy" id="27915"/>
    <lineage>
        <taxon>Eukaryota</taxon>
        <taxon>Metazoa</taxon>
        <taxon>Spiralia</taxon>
        <taxon>Lophotrochozoa</taxon>
        <taxon>Annelida</taxon>
        <taxon>Polychaeta</taxon>
        <taxon>Sedentaria</taxon>
        <taxon>Canalipalpata</taxon>
        <taxon>Sabellida</taxon>
        <taxon>Siboglinidae</taxon>
        <taxon>Ridgeia</taxon>
    </lineage>
</organism>
<evidence type="ECO:0000259" key="7">
    <source>
        <dbReference type="PROSITE" id="PS50097"/>
    </source>
</evidence>
<accession>A0AAD9UH06</accession>
<dbReference type="InterPro" id="IPR006652">
    <property type="entry name" value="Kelch_1"/>
</dbReference>
<reference evidence="8" key="1">
    <citation type="journal article" date="2023" name="Mol. Biol. Evol.">
        <title>Third-Generation Sequencing Reveals the Adaptive Role of the Epigenome in Three Deep-Sea Polychaetes.</title>
        <authorList>
            <person name="Perez M."/>
            <person name="Aroh O."/>
            <person name="Sun Y."/>
            <person name="Lan Y."/>
            <person name="Juniper S.K."/>
            <person name="Young C.R."/>
            <person name="Angers B."/>
            <person name="Qian P.Y."/>
        </authorList>
    </citation>
    <scope>NUCLEOTIDE SEQUENCE</scope>
    <source>
        <strain evidence="8">R07B-5</strain>
    </source>
</reference>
<evidence type="ECO:0000256" key="2">
    <source>
        <dbReference type="ARBA" id="ARBA00022441"/>
    </source>
</evidence>
<dbReference type="PROSITE" id="PS50097">
    <property type="entry name" value="BTB"/>
    <property type="match status" value="1"/>
</dbReference>
<dbReference type="PANTHER" id="PTHR24412:SF466">
    <property type="entry name" value="RING CANAL KELCH PROTEIN"/>
    <property type="match status" value="1"/>
</dbReference>
<dbReference type="FunFam" id="3.30.710.10:FF:000001">
    <property type="entry name" value="Kelch-like family member 20"/>
    <property type="match status" value="1"/>
</dbReference>
<dbReference type="Gene3D" id="3.30.710.10">
    <property type="entry name" value="Potassium Channel Kv1.1, Chain A"/>
    <property type="match status" value="1"/>
</dbReference>
<dbReference type="Gene3D" id="1.25.40.420">
    <property type="match status" value="1"/>
</dbReference>
<dbReference type="SUPFAM" id="SSF117281">
    <property type="entry name" value="Kelch motif"/>
    <property type="match status" value="1"/>
</dbReference>
<keyword evidence="3" id="KW-0963">Cytoplasm</keyword>
<keyword evidence="4" id="KW-0677">Repeat</keyword>
<dbReference type="InterPro" id="IPR011043">
    <property type="entry name" value="Gal_Oxase/kelch_b-propeller"/>
</dbReference>
<dbReference type="SUPFAM" id="SSF54695">
    <property type="entry name" value="POZ domain"/>
    <property type="match status" value="1"/>
</dbReference>
<evidence type="ECO:0000256" key="4">
    <source>
        <dbReference type="ARBA" id="ARBA00022737"/>
    </source>
</evidence>
<dbReference type="InterPro" id="IPR011333">
    <property type="entry name" value="SKP1/BTB/POZ_sf"/>
</dbReference>
<dbReference type="FunFam" id="2.120.10.80:FF:000002">
    <property type="entry name" value="Kelch-like family member 2"/>
    <property type="match status" value="1"/>
</dbReference>
<comment type="caution">
    <text evidence="8">The sequence shown here is derived from an EMBL/GenBank/DDBJ whole genome shotgun (WGS) entry which is preliminary data.</text>
</comment>
<dbReference type="Proteomes" id="UP001209878">
    <property type="component" value="Unassembled WGS sequence"/>
</dbReference>